<keyword evidence="3" id="KW-0998">Cell outer membrane</keyword>
<gene>
    <name evidence="6" type="ORF">BCY91_16325</name>
</gene>
<evidence type="ECO:0000256" key="1">
    <source>
        <dbReference type="ARBA" id="ARBA00004442"/>
    </source>
</evidence>
<dbReference type="Gene3D" id="2.40.170.20">
    <property type="entry name" value="TonB-dependent receptor, beta-barrel domain"/>
    <property type="match status" value="1"/>
</dbReference>
<dbReference type="RefSeq" id="WP_120181077.1">
    <property type="nucleotide sequence ID" value="NZ_MBTA01000006.1"/>
</dbReference>
<evidence type="ECO:0000256" key="2">
    <source>
        <dbReference type="ARBA" id="ARBA00023136"/>
    </source>
</evidence>
<comment type="subcellular location">
    <subcellularLocation>
        <location evidence="1">Cell outer membrane</location>
    </subcellularLocation>
</comment>
<comment type="caution">
    <text evidence="6">The sequence shown here is derived from an EMBL/GenBank/DDBJ whole genome shotgun (WGS) entry which is preliminary data.</text>
</comment>
<name>A0A419S8A4_9SPHI</name>
<dbReference type="EMBL" id="MBTA01000006">
    <property type="protein sequence ID" value="RKD18008.1"/>
    <property type="molecule type" value="Genomic_DNA"/>
</dbReference>
<dbReference type="OrthoDB" id="1264254at2"/>
<sequence length="580" mass="64451">MNKTPYISAFIFSSLFAIGANAQNTAKPAPAQDANKPQTTSSTAVKQDTSKRNAVTEEVEIVRSYKPILADAVKIRRSPNLNETKPFNPQVKYNLIDKKLDLNSGLRELEAQKLAKEIAAQRQNNYAKLGFGNLGTGLAQLNIATGQDPALQAGFNFNHLSMNGKENQQKISKQSLSGYGRSIGDNLVMEGKLGYDRLGTYFYGTDPLASFSNPDPHKQLFNYFNAEGLLFNRVDADDESSFTYAAKAKGYIFNNAFKAKENSVIISGGLGQDLNKFHLGANASVDLTTSKDSAYSFNNNLFKLNPYIKIQTEVLKLTGGINYVNEFGSNQRIHIFPAVSLDFMLIKNYLTIFGSLGGDIQKNTLKNLTDENPYLNQNVGLKNTVEKINISGGIRGTFAPNVGYKAMVSYKTLGDLSYFVTDSTQRNKFNVDYMLGNTNVIGFTGELNINFSEAFNLDSKIDVKQYDNSRENYAWFRPGFTLQSTASFKIVDKVKIFGDLLFQGETKAKIFDIPSNYPNPTFTTKTIKAFADISVGANYQHNKQLGVFFRVNNILANDYERLPYYNNYGINIFGGVSYGF</sequence>
<dbReference type="InterPro" id="IPR036942">
    <property type="entry name" value="Beta-barrel_TonB_sf"/>
</dbReference>
<proteinExistence type="predicted"/>
<keyword evidence="7" id="KW-1185">Reference proteome</keyword>
<dbReference type="SUPFAM" id="SSF56935">
    <property type="entry name" value="Porins"/>
    <property type="match status" value="1"/>
</dbReference>
<feature type="signal peptide" evidence="5">
    <location>
        <begin position="1"/>
        <end position="22"/>
    </location>
</feature>
<dbReference type="GO" id="GO:0009279">
    <property type="term" value="C:cell outer membrane"/>
    <property type="evidence" value="ECO:0007669"/>
    <property type="project" value="UniProtKB-SubCell"/>
</dbReference>
<evidence type="ECO:0000256" key="5">
    <source>
        <dbReference type="SAM" id="SignalP"/>
    </source>
</evidence>
<accession>A0A419S8A4</accession>
<evidence type="ECO:0000313" key="7">
    <source>
        <dbReference type="Proteomes" id="UP000283433"/>
    </source>
</evidence>
<evidence type="ECO:0000256" key="4">
    <source>
        <dbReference type="SAM" id="MobiDB-lite"/>
    </source>
</evidence>
<protein>
    <recommendedName>
        <fullName evidence="8">TonB-dependent receptor</fullName>
    </recommendedName>
</protein>
<reference evidence="6 7" key="1">
    <citation type="submission" date="2016-07" db="EMBL/GenBank/DDBJ databases">
        <title>Genome of Pelobium manganitolerans.</title>
        <authorList>
            <person name="Wu S."/>
            <person name="Wang G."/>
        </authorList>
    </citation>
    <scope>NUCLEOTIDE SEQUENCE [LARGE SCALE GENOMIC DNA]</scope>
    <source>
        <strain evidence="6 7">YS-25</strain>
    </source>
</reference>
<keyword evidence="5" id="KW-0732">Signal</keyword>
<dbReference type="Proteomes" id="UP000283433">
    <property type="component" value="Unassembled WGS sequence"/>
</dbReference>
<feature type="chain" id="PRO_5018975759" description="TonB-dependent receptor" evidence="5">
    <location>
        <begin position="23"/>
        <end position="580"/>
    </location>
</feature>
<evidence type="ECO:0008006" key="8">
    <source>
        <dbReference type="Google" id="ProtNLM"/>
    </source>
</evidence>
<keyword evidence="2" id="KW-0472">Membrane</keyword>
<dbReference type="AlphaFoldDB" id="A0A419S8A4"/>
<organism evidence="6 7">
    <name type="scientific">Pelobium manganitolerans</name>
    <dbReference type="NCBI Taxonomy" id="1842495"/>
    <lineage>
        <taxon>Bacteria</taxon>
        <taxon>Pseudomonadati</taxon>
        <taxon>Bacteroidota</taxon>
        <taxon>Sphingobacteriia</taxon>
        <taxon>Sphingobacteriales</taxon>
        <taxon>Sphingobacteriaceae</taxon>
        <taxon>Pelobium</taxon>
    </lineage>
</organism>
<evidence type="ECO:0000313" key="6">
    <source>
        <dbReference type="EMBL" id="RKD18008.1"/>
    </source>
</evidence>
<evidence type="ECO:0000256" key="3">
    <source>
        <dbReference type="ARBA" id="ARBA00023237"/>
    </source>
</evidence>
<feature type="region of interest" description="Disordered" evidence="4">
    <location>
        <begin position="26"/>
        <end position="53"/>
    </location>
</feature>
<feature type="compositionally biased region" description="Polar residues" evidence="4">
    <location>
        <begin position="35"/>
        <end position="47"/>
    </location>
</feature>